<organism evidence="2 3">
    <name type="scientific">Beauveria bassiana</name>
    <name type="common">White muscardine disease fungus</name>
    <name type="synonym">Tritirachium shiotae</name>
    <dbReference type="NCBI Taxonomy" id="176275"/>
    <lineage>
        <taxon>Eukaryota</taxon>
        <taxon>Fungi</taxon>
        <taxon>Dikarya</taxon>
        <taxon>Ascomycota</taxon>
        <taxon>Pezizomycotina</taxon>
        <taxon>Sordariomycetes</taxon>
        <taxon>Hypocreomycetidae</taxon>
        <taxon>Hypocreales</taxon>
        <taxon>Cordycipitaceae</taxon>
        <taxon>Beauveria</taxon>
    </lineage>
</organism>
<proteinExistence type="predicted"/>
<evidence type="ECO:0000313" key="2">
    <source>
        <dbReference type="EMBL" id="PMB67414.1"/>
    </source>
</evidence>
<accession>A0A2N6NJJ1</accession>
<comment type="caution">
    <text evidence="2">The sequence shown here is derived from an EMBL/GenBank/DDBJ whole genome shotgun (WGS) entry which is preliminary data.</text>
</comment>
<protein>
    <submittedName>
        <fullName evidence="2">Uncharacterized protein</fullName>
    </submittedName>
</protein>
<dbReference type="EMBL" id="MRVG01000007">
    <property type="protein sequence ID" value="PMB67414.1"/>
    <property type="molecule type" value="Genomic_DNA"/>
</dbReference>
<gene>
    <name evidence="2" type="ORF">BM221_007081</name>
</gene>
<dbReference type="Proteomes" id="UP000235728">
    <property type="component" value="Unassembled WGS sequence"/>
</dbReference>
<dbReference type="AlphaFoldDB" id="A0A2N6NJJ1"/>
<sequence>MAAAEDKVTPTDGEIRILLAIFAHMNGKPDVDWDAAAATASLRSAKSLKERYRQIEGEELEEEEDDEVQQKQKPAVAAAGLDGEY</sequence>
<reference evidence="2 3" key="1">
    <citation type="journal article" date="2016" name="Appl. Microbiol. Biotechnol.">
        <title>Characterization of T-DNA insertion mutants with decreased virulence in the entomopathogenic fungus Beauveria bassiana JEF-007.</title>
        <authorList>
            <person name="Kim S."/>
            <person name="Lee S.J."/>
            <person name="Nai Y.S."/>
            <person name="Yu J.S."/>
            <person name="Lee M.R."/>
            <person name="Yang Y.T."/>
            <person name="Kim J.S."/>
        </authorList>
    </citation>
    <scope>NUCLEOTIDE SEQUENCE [LARGE SCALE GENOMIC DNA]</scope>
    <source>
        <strain evidence="2 3">JEF-007</strain>
    </source>
</reference>
<feature type="region of interest" description="Disordered" evidence="1">
    <location>
        <begin position="57"/>
        <end position="85"/>
    </location>
</feature>
<evidence type="ECO:0000313" key="3">
    <source>
        <dbReference type="Proteomes" id="UP000235728"/>
    </source>
</evidence>
<name>A0A2N6NJJ1_BEABA</name>
<evidence type="ECO:0000256" key="1">
    <source>
        <dbReference type="SAM" id="MobiDB-lite"/>
    </source>
</evidence>
<feature type="compositionally biased region" description="Acidic residues" evidence="1">
    <location>
        <begin position="57"/>
        <end position="67"/>
    </location>
</feature>